<dbReference type="GO" id="GO:0015768">
    <property type="term" value="P:maltose transport"/>
    <property type="evidence" value="ECO:0007669"/>
    <property type="project" value="TreeGrafter"/>
</dbReference>
<proteinExistence type="inferred from homology"/>
<dbReference type="CDD" id="cd14748">
    <property type="entry name" value="PBP2_UgpB"/>
    <property type="match status" value="1"/>
</dbReference>
<dbReference type="GO" id="GO:1901982">
    <property type="term" value="F:maltose binding"/>
    <property type="evidence" value="ECO:0007669"/>
    <property type="project" value="TreeGrafter"/>
</dbReference>
<evidence type="ECO:0000313" key="4">
    <source>
        <dbReference type="EMBL" id="TDF98720.1"/>
    </source>
</evidence>
<organism evidence="4 5">
    <name type="scientific">Paenibacillus piri</name>
    <dbReference type="NCBI Taxonomy" id="2547395"/>
    <lineage>
        <taxon>Bacteria</taxon>
        <taxon>Bacillati</taxon>
        <taxon>Bacillota</taxon>
        <taxon>Bacilli</taxon>
        <taxon>Bacillales</taxon>
        <taxon>Paenibacillaceae</taxon>
        <taxon>Paenibacillus</taxon>
    </lineage>
</organism>
<dbReference type="Proteomes" id="UP000295636">
    <property type="component" value="Unassembled WGS sequence"/>
</dbReference>
<dbReference type="PROSITE" id="PS51257">
    <property type="entry name" value="PROKAR_LIPOPROTEIN"/>
    <property type="match status" value="1"/>
</dbReference>
<keyword evidence="3" id="KW-0732">Signal</keyword>
<evidence type="ECO:0000256" key="3">
    <source>
        <dbReference type="ARBA" id="ARBA00022729"/>
    </source>
</evidence>
<dbReference type="SUPFAM" id="SSF53850">
    <property type="entry name" value="Periplasmic binding protein-like II"/>
    <property type="match status" value="1"/>
</dbReference>
<dbReference type="InterPro" id="IPR006059">
    <property type="entry name" value="SBP"/>
</dbReference>
<keyword evidence="5" id="KW-1185">Reference proteome</keyword>
<name>A0A4R5KUW8_9BACL</name>
<dbReference type="OrthoDB" id="9808332at2"/>
<dbReference type="AlphaFoldDB" id="A0A4R5KUW8"/>
<comment type="similarity">
    <text evidence="1">Belongs to the bacterial solute-binding protein 1 family.</text>
</comment>
<dbReference type="Gene3D" id="3.40.190.10">
    <property type="entry name" value="Periplasmic binding protein-like II"/>
    <property type="match status" value="2"/>
</dbReference>
<dbReference type="GO" id="GO:0042956">
    <property type="term" value="P:maltodextrin transmembrane transport"/>
    <property type="evidence" value="ECO:0007669"/>
    <property type="project" value="TreeGrafter"/>
</dbReference>
<dbReference type="Pfam" id="PF01547">
    <property type="entry name" value="SBP_bac_1"/>
    <property type="match status" value="1"/>
</dbReference>
<keyword evidence="2" id="KW-0813">Transport</keyword>
<dbReference type="EMBL" id="SMRT01000003">
    <property type="protein sequence ID" value="TDF98720.1"/>
    <property type="molecule type" value="Genomic_DNA"/>
</dbReference>
<dbReference type="GO" id="GO:0055052">
    <property type="term" value="C:ATP-binding cassette (ABC) transporter complex, substrate-binding subunit-containing"/>
    <property type="evidence" value="ECO:0007669"/>
    <property type="project" value="TreeGrafter"/>
</dbReference>
<gene>
    <name evidence="4" type="ORF">E1757_09320</name>
</gene>
<comment type="caution">
    <text evidence="4">The sequence shown here is derived from an EMBL/GenBank/DDBJ whole genome shotgun (WGS) entry which is preliminary data.</text>
</comment>
<evidence type="ECO:0000256" key="1">
    <source>
        <dbReference type="ARBA" id="ARBA00008520"/>
    </source>
</evidence>
<sequence>MRGAIRMSRVKKTGASLTAAVMLGTSLVGCGGGSTGVSGPDKAADKAVDTAKPSASADKPVELTFWDGAWNDAKTPGIVKKFEEKYPNIKIKVQSNPDNGMSDKYLIALKQKNGPDLVNMAVDWITPFAAVGGLMPLDDYIKKDNVDLKDFYDGAISVAKVNDKVYALPYRTETHGLIYNKKLFEAAGIDAAKGPENWTQVMEQAQKLTKGDVYGIALPGTNVGNLTTQLFNMIMSNGGAILNSDNTKSMLTEPAAVEMVKLYVELYTKYKVVPNSMLQNDGVANRNLFSNDKIGMYMTGIYDIDPIKQANANAQMGVAMVPANKNRKTILGGWAVGVTTSSKNPDAAWKFINFITQPDISAEYSVTFSSRKSAAGNPKYQDPLAKPLLEALAYAQPLPQIPQWTQIKQIVFDNVQLALSGKASPEDAMKQASKAIDDLLAKK</sequence>
<evidence type="ECO:0000313" key="5">
    <source>
        <dbReference type="Proteomes" id="UP000295636"/>
    </source>
</evidence>
<dbReference type="PANTHER" id="PTHR30061">
    <property type="entry name" value="MALTOSE-BINDING PERIPLASMIC PROTEIN"/>
    <property type="match status" value="1"/>
</dbReference>
<evidence type="ECO:0000256" key="2">
    <source>
        <dbReference type="ARBA" id="ARBA00022448"/>
    </source>
</evidence>
<dbReference type="PANTHER" id="PTHR30061:SF50">
    <property type="entry name" value="MALTOSE_MALTODEXTRIN-BINDING PERIPLASMIC PROTEIN"/>
    <property type="match status" value="1"/>
</dbReference>
<reference evidence="4 5" key="1">
    <citation type="submission" date="2019-03" db="EMBL/GenBank/DDBJ databases">
        <title>This is whole genome sequence of Paenibacillus sp MS74 strain.</title>
        <authorList>
            <person name="Trinh H.N."/>
        </authorList>
    </citation>
    <scope>NUCLEOTIDE SEQUENCE [LARGE SCALE GENOMIC DNA]</scope>
    <source>
        <strain evidence="4 5">MS74</strain>
    </source>
</reference>
<accession>A0A4R5KUW8</accession>
<protein>
    <submittedName>
        <fullName evidence="4">ABC transporter substrate-binding protein</fullName>
    </submittedName>
</protein>